<dbReference type="PANTHER" id="PTHR37162">
    <property type="entry name" value="HAT FAMILY DIMERISATION DOMAINCONTAINING PROTEIN-RELATED"/>
    <property type="match status" value="1"/>
</dbReference>
<feature type="domain" description="HAT C-terminal dimerisation" evidence="1">
    <location>
        <begin position="513"/>
        <end position="591"/>
    </location>
</feature>
<dbReference type="Proteomes" id="UP000887572">
    <property type="component" value="Unplaced"/>
</dbReference>
<reference evidence="3" key="1">
    <citation type="submission" date="2022-11" db="UniProtKB">
        <authorList>
            <consortium name="WormBaseParasite"/>
        </authorList>
    </citation>
    <scope>IDENTIFICATION</scope>
</reference>
<dbReference type="SUPFAM" id="SSF53098">
    <property type="entry name" value="Ribonuclease H-like"/>
    <property type="match status" value="1"/>
</dbReference>
<protein>
    <submittedName>
        <fullName evidence="3">HAT C-terminal dimerisation domain-containing protein</fullName>
    </submittedName>
</protein>
<organism evidence="2 3">
    <name type="scientific">Globodera rostochiensis</name>
    <name type="common">Golden nematode worm</name>
    <name type="synonym">Heterodera rostochiensis</name>
    <dbReference type="NCBI Taxonomy" id="31243"/>
    <lineage>
        <taxon>Eukaryota</taxon>
        <taxon>Metazoa</taxon>
        <taxon>Ecdysozoa</taxon>
        <taxon>Nematoda</taxon>
        <taxon>Chromadorea</taxon>
        <taxon>Rhabditida</taxon>
        <taxon>Tylenchina</taxon>
        <taxon>Tylenchomorpha</taxon>
        <taxon>Tylenchoidea</taxon>
        <taxon>Heteroderidae</taxon>
        <taxon>Heteroderinae</taxon>
        <taxon>Globodera</taxon>
    </lineage>
</organism>
<dbReference type="AlphaFoldDB" id="A0A914HQG9"/>
<evidence type="ECO:0000313" key="2">
    <source>
        <dbReference type="Proteomes" id="UP000887572"/>
    </source>
</evidence>
<name>A0A914HQG9_GLORO</name>
<accession>A0A914HQG9</accession>
<dbReference type="InterPro" id="IPR008906">
    <property type="entry name" value="HATC_C_dom"/>
</dbReference>
<evidence type="ECO:0000259" key="1">
    <source>
        <dbReference type="Pfam" id="PF05699"/>
    </source>
</evidence>
<dbReference type="Pfam" id="PF05699">
    <property type="entry name" value="Dimer_Tnp_hAT"/>
    <property type="match status" value="1"/>
</dbReference>
<keyword evidence="2" id="KW-1185">Reference proteome</keyword>
<dbReference type="PANTHER" id="PTHR37162:SF1">
    <property type="entry name" value="BED-TYPE DOMAIN-CONTAINING PROTEIN"/>
    <property type="match status" value="1"/>
</dbReference>
<sequence length="623" mass="70320">MASKRKFLDSYSKEFIGIKRAKNDDEFHCVPCNENIALGSTGKFAVIRHFATDKHKKNAKAANTTKGIAAFAHSSAPTSIELQTAAAEGAFAFHICRHNQSFASADCLSSDGFFTKIFPDSTIAKKYSSAQTKTAAIISGVLAPLSVRTFLSDLSSQPFSISIDASNHKTTKLFPLVLRFFTAKNGIETRLLDLEALAGETSAQVFDWIKKILDKHQLQIDNLVAFCADNTPANFGTANHTGVNNVFQKLKLLRGNLIPVGCPAHILHNAARRSADNLPIDIEVIVFKIAGYFRHSTLRVERLKELCNLFEVQKTSVFFVIEELQATFTALNSHGPTRWTTLGTVLQKIYLLWGPLSENFSTDGPLIIRNFFSSPVSEVILNFLTHVLPIFTNSIDALQKDKLILPELLAIMRSFRAKIKDRMDKKFFGIITGQLLRRLPSADAENLRDSFQLFYQSTLEYVDKWFRTERYPTQIGWLTLTTHQLDHEEIIELASEYAPDMTDALFDEISQVNQILKEVPEAEFEQLTTEQKWQQIFNADLPCLYKLVSKFLSIPVSNAFVERVFSLCSAQWTDVRNSLKVETVKSLAQIKVNFDYSCPEFYQMLISNKKLLTSIMDNQKYVI</sequence>
<dbReference type="WBParaSite" id="Gr19_v10_g2955.t1">
    <property type="protein sequence ID" value="Gr19_v10_g2955.t1"/>
    <property type="gene ID" value="Gr19_v10_g2955"/>
</dbReference>
<dbReference type="GO" id="GO:0046983">
    <property type="term" value="F:protein dimerization activity"/>
    <property type="evidence" value="ECO:0007669"/>
    <property type="project" value="InterPro"/>
</dbReference>
<evidence type="ECO:0000313" key="3">
    <source>
        <dbReference type="WBParaSite" id="Gr19_v10_g2955.t1"/>
    </source>
</evidence>
<dbReference type="InterPro" id="IPR012337">
    <property type="entry name" value="RNaseH-like_sf"/>
</dbReference>
<proteinExistence type="predicted"/>